<feature type="region of interest" description="Disordered" evidence="1">
    <location>
        <begin position="1"/>
        <end position="31"/>
    </location>
</feature>
<protein>
    <submittedName>
        <fullName evidence="2">Uncharacterized protein</fullName>
    </submittedName>
</protein>
<dbReference type="KEGG" id="crq:GCK72_008446"/>
<dbReference type="Proteomes" id="UP000483820">
    <property type="component" value="Chromosome III"/>
</dbReference>
<comment type="caution">
    <text evidence="2">The sequence shown here is derived from an EMBL/GenBank/DDBJ whole genome shotgun (WGS) entry which is preliminary data.</text>
</comment>
<dbReference type="RefSeq" id="XP_053586408.1">
    <property type="nucleotide sequence ID" value="XM_053726831.1"/>
</dbReference>
<gene>
    <name evidence="2" type="ORF">GCK72_008446</name>
</gene>
<dbReference type="EMBL" id="WUAV01000003">
    <property type="protein sequence ID" value="KAF1760200.1"/>
    <property type="molecule type" value="Genomic_DNA"/>
</dbReference>
<proteinExistence type="predicted"/>
<name>A0A6A5GXM0_CAERE</name>
<dbReference type="GeneID" id="9799037"/>
<sequence length="102" mass="11694">MLLVAQRATMANRERRRRRAPTGHQKRGISKDSKCHWKSEVCVQIDKRKSGLIDKEKKSSVDSVETKSLFDSTTSEFISTKIGHQEKPREEKVKKVTLDSPV</sequence>
<evidence type="ECO:0000313" key="3">
    <source>
        <dbReference type="Proteomes" id="UP000483820"/>
    </source>
</evidence>
<feature type="compositionally biased region" description="Basic and acidic residues" evidence="1">
    <location>
        <begin position="83"/>
        <end position="102"/>
    </location>
</feature>
<organism evidence="2 3">
    <name type="scientific">Caenorhabditis remanei</name>
    <name type="common">Caenorhabditis vulgaris</name>
    <dbReference type="NCBI Taxonomy" id="31234"/>
    <lineage>
        <taxon>Eukaryota</taxon>
        <taxon>Metazoa</taxon>
        <taxon>Ecdysozoa</taxon>
        <taxon>Nematoda</taxon>
        <taxon>Chromadorea</taxon>
        <taxon>Rhabditida</taxon>
        <taxon>Rhabditina</taxon>
        <taxon>Rhabditomorpha</taxon>
        <taxon>Rhabditoidea</taxon>
        <taxon>Rhabditidae</taxon>
        <taxon>Peloderinae</taxon>
        <taxon>Caenorhabditis</taxon>
    </lineage>
</organism>
<reference evidence="2 3" key="1">
    <citation type="submission" date="2019-12" db="EMBL/GenBank/DDBJ databases">
        <title>Chromosome-level assembly of the Caenorhabditis remanei genome.</title>
        <authorList>
            <person name="Teterina A.A."/>
            <person name="Willis J.H."/>
            <person name="Phillips P.C."/>
        </authorList>
    </citation>
    <scope>NUCLEOTIDE SEQUENCE [LARGE SCALE GENOMIC DNA]</scope>
    <source>
        <strain evidence="2 3">PX506</strain>
        <tissue evidence="2">Whole organism</tissue>
    </source>
</reference>
<evidence type="ECO:0000256" key="1">
    <source>
        <dbReference type="SAM" id="MobiDB-lite"/>
    </source>
</evidence>
<dbReference type="AlphaFoldDB" id="A0A6A5GXM0"/>
<evidence type="ECO:0000313" key="2">
    <source>
        <dbReference type="EMBL" id="KAF1760200.1"/>
    </source>
</evidence>
<dbReference type="CTD" id="9799037"/>
<feature type="compositionally biased region" description="Basic residues" evidence="1">
    <location>
        <begin position="14"/>
        <end position="28"/>
    </location>
</feature>
<accession>A0A6A5GXM0</accession>
<feature type="region of interest" description="Disordered" evidence="1">
    <location>
        <begin position="81"/>
        <end position="102"/>
    </location>
</feature>